<dbReference type="EMBL" id="CP066775">
    <property type="protein sequence ID" value="QQL48959.1"/>
    <property type="molecule type" value="Genomic_DNA"/>
</dbReference>
<keyword evidence="2" id="KW-1185">Reference proteome</keyword>
<evidence type="ECO:0000313" key="1">
    <source>
        <dbReference type="EMBL" id="QQL48959.1"/>
    </source>
</evidence>
<dbReference type="PROSITE" id="PS51257">
    <property type="entry name" value="PROKAR_LIPOPROTEIN"/>
    <property type="match status" value="1"/>
</dbReference>
<name>A0A6I4I4Q2_9SPHI</name>
<evidence type="ECO:0000313" key="2">
    <source>
        <dbReference type="Proteomes" id="UP000429232"/>
    </source>
</evidence>
<reference evidence="1 2" key="1">
    <citation type="submission" date="2020-12" db="EMBL/GenBank/DDBJ databases">
        <title>HMF7856_wgs.fasta genome submission.</title>
        <authorList>
            <person name="Kang H."/>
            <person name="Kim H."/>
            <person name="Joh K."/>
        </authorList>
    </citation>
    <scope>NUCLEOTIDE SEQUENCE [LARGE SCALE GENOMIC DNA]</scope>
    <source>
        <strain evidence="1 2">HMF7856</strain>
    </source>
</reference>
<sequence>MKKTFQIALLLLAVTLAFTACGPTKTVVNGGSTRNHFVGTFTVTNVTYEGLVQGSVSSVFDQAPPQDFVGSTWQLTNSGNGIYTLNSGASQTIYWSLNDDNQTFQFKKIYQGDKAKNVTAGYQLVISANNASSFILKTPVSIGNSTGFVVYNFVRK</sequence>
<protein>
    <recommendedName>
        <fullName evidence="3">Lipocalin-like domain-containing protein</fullName>
    </recommendedName>
</protein>
<evidence type="ECO:0008006" key="3">
    <source>
        <dbReference type="Google" id="ProtNLM"/>
    </source>
</evidence>
<accession>A0A6I4I4Q2</accession>
<gene>
    <name evidence="1" type="ORF">GO620_012320</name>
</gene>
<dbReference type="AlphaFoldDB" id="A0A6I4I4Q2"/>
<proteinExistence type="predicted"/>
<dbReference type="KEGG" id="mgik:GO620_012320"/>
<dbReference type="Proteomes" id="UP000429232">
    <property type="component" value="Chromosome"/>
</dbReference>
<dbReference type="RefSeq" id="WP_157525658.1">
    <property type="nucleotide sequence ID" value="NZ_CP066775.1"/>
</dbReference>
<organism evidence="1 2">
    <name type="scientific">Mucilaginibacter ginkgonis</name>
    <dbReference type="NCBI Taxonomy" id="2682091"/>
    <lineage>
        <taxon>Bacteria</taxon>
        <taxon>Pseudomonadati</taxon>
        <taxon>Bacteroidota</taxon>
        <taxon>Sphingobacteriia</taxon>
        <taxon>Sphingobacteriales</taxon>
        <taxon>Sphingobacteriaceae</taxon>
        <taxon>Mucilaginibacter</taxon>
    </lineage>
</organism>